<evidence type="ECO:0000313" key="2">
    <source>
        <dbReference type="Proteomes" id="UP000186922"/>
    </source>
</evidence>
<name>A0A1D1W0Z0_RAMVA</name>
<gene>
    <name evidence="1" type="primary">RvY_16337</name>
    <name evidence="1" type="synonym">RvY_16337.1</name>
    <name evidence="1" type="ORF">RvY_16337-1</name>
</gene>
<sequence length="164" mass="18144">MELLLCIDVGGFFANGTEQVILLTVHVGANPLYGFYVAAPVYTVAIGMIRKQYPEMLGNITHLPLYLPGYDLCQDGGDHVGECFADFYLRHSAAVDRKNVYIILASPECTNQVLALGDLSRELDLPFLIRMASQVCYSKSSSIRRSTERLRTTLVDSKTAAEFS</sequence>
<dbReference type="Proteomes" id="UP000186922">
    <property type="component" value="Unassembled WGS sequence"/>
</dbReference>
<evidence type="ECO:0008006" key="3">
    <source>
        <dbReference type="Google" id="ProtNLM"/>
    </source>
</evidence>
<reference evidence="1 2" key="1">
    <citation type="journal article" date="2016" name="Nat. Commun.">
        <title>Extremotolerant tardigrade genome and improved radiotolerance of human cultured cells by tardigrade-unique protein.</title>
        <authorList>
            <person name="Hashimoto T."/>
            <person name="Horikawa D.D."/>
            <person name="Saito Y."/>
            <person name="Kuwahara H."/>
            <person name="Kozuka-Hata H."/>
            <person name="Shin-I T."/>
            <person name="Minakuchi Y."/>
            <person name="Ohishi K."/>
            <person name="Motoyama A."/>
            <person name="Aizu T."/>
            <person name="Enomoto A."/>
            <person name="Kondo K."/>
            <person name="Tanaka S."/>
            <person name="Hara Y."/>
            <person name="Koshikawa S."/>
            <person name="Sagara H."/>
            <person name="Miura T."/>
            <person name="Yokobori S."/>
            <person name="Miyagawa K."/>
            <person name="Suzuki Y."/>
            <person name="Kubo T."/>
            <person name="Oyama M."/>
            <person name="Kohara Y."/>
            <person name="Fujiyama A."/>
            <person name="Arakawa K."/>
            <person name="Katayama T."/>
            <person name="Toyoda A."/>
            <person name="Kunieda T."/>
        </authorList>
    </citation>
    <scope>NUCLEOTIDE SEQUENCE [LARGE SCALE GENOMIC DNA]</scope>
    <source>
        <strain evidence="1 2">YOKOZUNA-1</strain>
    </source>
</reference>
<dbReference type="OrthoDB" id="10581932at2759"/>
<dbReference type="EMBL" id="BDGG01000013">
    <property type="protein sequence ID" value="GAV06323.1"/>
    <property type="molecule type" value="Genomic_DNA"/>
</dbReference>
<accession>A0A1D1W0Z0</accession>
<organism evidence="1 2">
    <name type="scientific">Ramazzottius varieornatus</name>
    <name type="common">Water bear</name>
    <name type="synonym">Tardigrade</name>
    <dbReference type="NCBI Taxonomy" id="947166"/>
    <lineage>
        <taxon>Eukaryota</taxon>
        <taxon>Metazoa</taxon>
        <taxon>Ecdysozoa</taxon>
        <taxon>Tardigrada</taxon>
        <taxon>Eutardigrada</taxon>
        <taxon>Parachela</taxon>
        <taxon>Hypsibioidea</taxon>
        <taxon>Ramazzottiidae</taxon>
        <taxon>Ramazzottius</taxon>
    </lineage>
</organism>
<proteinExistence type="predicted"/>
<protein>
    <recommendedName>
        <fullName evidence="3">Receptor ligand binding region domain-containing protein</fullName>
    </recommendedName>
</protein>
<comment type="caution">
    <text evidence="1">The sequence shown here is derived from an EMBL/GenBank/DDBJ whole genome shotgun (WGS) entry which is preliminary data.</text>
</comment>
<evidence type="ECO:0000313" key="1">
    <source>
        <dbReference type="EMBL" id="GAV06323.1"/>
    </source>
</evidence>
<keyword evidence="2" id="KW-1185">Reference proteome</keyword>
<dbReference type="AlphaFoldDB" id="A0A1D1W0Z0"/>